<dbReference type="Proteomes" id="UP000430564">
    <property type="component" value="Unassembled WGS sequence"/>
</dbReference>
<feature type="chain" id="PRO_5026312124" description="DUF4177 domain-containing protein" evidence="1">
    <location>
        <begin position="24"/>
        <end position="123"/>
    </location>
</feature>
<accession>A0A6I1ERA3</accession>
<evidence type="ECO:0000313" key="2">
    <source>
        <dbReference type="EMBL" id="KAB7663105.1"/>
    </source>
</evidence>
<dbReference type="AlphaFoldDB" id="A0A6I1ERA3"/>
<evidence type="ECO:0000256" key="1">
    <source>
        <dbReference type="SAM" id="SignalP"/>
    </source>
</evidence>
<sequence>MTKLKVNALLLALAGAALLSGCAAPVGTGGGTTARGGLSSAVSRDPLLDAPYHSEATCVTERPVTVLSRMKETPLACADLGVSATLDELRDAGWRVVSLDIGEDSESEQHVGFPVTVMIRKLF</sequence>
<dbReference type="EMBL" id="WEHX01000002">
    <property type="protein sequence ID" value="KAB7663105.1"/>
    <property type="molecule type" value="Genomic_DNA"/>
</dbReference>
<dbReference type="OrthoDB" id="9155580at2"/>
<proteinExistence type="predicted"/>
<gene>
    <name evidence="2" type="ORF">GBM95_00970</name>
</gene>
<name>A0A6I1ERA3_9BURK</name>
<reference evidence="2 3" key="1">
    <citation type="submission" date="2019-10" db="EMBL/GenBank/DDBJ databases">
        <title>Genome diversity of Sutterella seckii.</title>
        <authorList>
            <person name="Chaplin A.V."/>
            <person name="Sokolova S.R."/>
            <person name="Mosin K.A."/>
            <person name="Ivanova E.L."/>
            <person name="Kochetkova T.O."/>
            <person name="Goltsov A.Y."/>
            <person name="Trofimov D.Y."/>
            <person name="Efimov B.A."/>
        </authorList>
    </citation>
    <scope>NUCLEOTIDE SEQUENCE [LARGE SCALE GENOMIC DNA]</scope>
    <source>
        <strain evidence="2 3">ASD393</strain>
    </source>
</reference>
<organism evidence="2 3">
    <name type="scientific">Sutterella seckii</name>
    <dbReference type="NCBI Taxonomy" id="1944635"/>
    <lineage>
        <taxon>Bacteria</taxon>
        <taxon>Pseudomonadati</taxon>
        <taxon>Pseudomonadota</taxon>
        <taxon>Betaproteobacteria</taxon>
        <taxon>Burkholderiales</taxon>
        <taxon>Sutterellaceae</taxon>
        <taxon>Sutterella</taxon>
    </lineage>
</organism>
<feature type="signal peptide" evidence="1">
    <location>
        <begin position="1"/>
        <end position="23"/>
    </location>
</feature>
<comment type="caution">
    <text evidence="2">The sequence shown here is derived from an EMBL/GenBank/DDBJ whole genome shotgun (WGS) entry which is preliminary data.</text>
</comment>
<evidence type="ECO:0000313" key="3">
    <source>
        <dbReference type="Proteomes" id="UP000430564"/>
    </source>
</evidence>
<dbReference type="PROSITE" id="PS51257">
    <property type="entry name" value="PROKAR_LIPOPROTEIN"/>
    <property type="match status" value="1"/>
</dbReference>
<keyword evidence="1" id="KW-0732">Signal</keyword>
<dbReference type="RefSeq" id="WP_152157376.1">
    <property type="nucleotide sequence ID" value="NZ_WEHX01000002.1"/>
</dbReference>
<evidence type="ECO:0008006" key="4">
    <source>
        <dbReference type="Google" id="ProtNLM"/>
    </source>
</evidence>
<protein>
    <recommendedName>
        <fullName evidence="4">DUF4177 domain-containing protein</fullName>
    </recommendedName>
</protein>